<protein>
    <submittedName>
        <fullName evidence="1">Uncharacterized protein</fullName>
    </submittedName>
</protein>
<organism evidence="1 2">
    <name type="scientific">Rhizophagus irregularis</name>
    <dbReference type="NCBI Taxonomy" id="588596"/>
    <lineage>
        <taxon>Eukaryota</taxon>
        <taxon>Fungi</taxon>
        <taxon>Fungi incertae sedis</taxon>
        <taxon>Mucoromycota</taxon>
        <taxon>Glomeromycotina</taxon>
        <taxon>Glomeromycetes</taxon>
        <taxon>Glomerales</taxon>
        <taxon>Glomeraceae</taxon>
        <taxon>Rhizophagus</taxon>
    </lineage>
</organism>
<dbReference type="VEuPathDB" id="FungiDB:RhiirA1_412179"/>
<dbReference type="EMBL" id="LLXH01000137">
    <property type="protein sequence ID" value="PKC72156.1"/>
    <property type="molecule type" value="Genomic_DNA"/>
</dbReference>
<reference evidence="1 2" key="2">
    <citation type="submission" date="2017-10" db="EMBL/GenBank/DDBJ databases">
        <title>Genome analyses suggest a sexual origin of heterokaryosis in a supposedly ancient asexual fungus.</title>
        <authorList>
            <person name="Corradi N."/>
            <person name="Sedzielewska K."/>
            <person name="Noel J."/>
            <person name="Charron P."/>
            <person name="Farinelli L."/>
            <person name="Marton T."/>
            <person name="Kruger M."/>
            <person name="Pelin A."/>
            <person name="Brachmann A."/>
            <person name="Corradi N."/>
        </authorList>
    </citation>
    <scope>NUCLEOTIDE SEQUENCE [LARGE SCALE GENOMIC DNA]</scope>
    <source>
        <strain evidence="1 2">A1</strain>
    </source>
</reference>
<gene>
    <name evidence="1" type="ORF">RhiirA1_412179</name>
</gene>
<proteinExistence type="predicted"/>
<reference evidence="1 2" key="1">
    <citation type="submission" date="2017-10" db="EMBL/GenBank/DDBJ databases">
        <title>Extensive intraspecific genome diversity in a model arbuscular mycorrhizal fungus.</title>
        <authorList>
            <person name="Chen E.C.H."/>
            <person name="Morin E."/>
            <person name="Baudet D."/>
            <person name="Noel J."/>
            <person name="Ndikumana S."/>
            <person name="Charron P."/>
            <person name="St-Onge C."/>
            <person name="Giorgi J."/>
            <person name="Grigoriev I.V."/>
            <person name="Roux C."/>
            <person name="Martin F.M."/>
            <person name="Corradi N."/>
        </authorList>
    </citation>
    <scope>NUCLEOTIDE SEQUENCE [LARGE SCALE GENOMIC DNA]</scope>
    <source>
        <strain evidence="1 2">A1</strain>
    </source>
</reference>
<dbReference type="Gene3D" id="1.10.10.1010">
    <property type="entry name" value="Intein homing endonuclease, domain IV"/>
    <property type="match status" value="1"/>
</dbReference>
<evidence type="ECO:0000313" key="1">
    <source>
        <dbReference type="EMBL" id="PKC72156.1"/>
    </source>
</evidence>
<dbReference type="Proteomes" id="UP000232688">
    <property type="component" value="Unassembled WGS sequence"/>
</dbReference>
<name>A0A2N0S9B8_9GLOM</name>
<evidence type="ECO:0000313" key="2">
    <source>
        <dbReference type="Proteomes" id="UP000232688"/>
    </source>
</evidence>
<accession>A0A2N0S9B8</accession>
<dbReference type="AlphaFoldDB" id="A0A2N0S9B8"/>
<comment type="caution">
    <text evidence="1">The sequence shown here is derived from an EMBL/GenBank/DDBJ whole genome shotgun (WGS) entry which is preliminary data.</text>
</comment>
<feature type="non-terminal residue" evidence="1">
    <location>
        <position position="59"/>
    </location>
</feature>
<sequence>METFAPTRIIEWIPYNNFRNIKYLTEDTSEIYTAKWTDGPYDKWDSKKQQLKRFGMLRV</sequence>